<organism evidence="1 2">
    <name type="scientific">Dreissena polymorpha</name>
    <name type="common">Zebra mussel</name>
    <name type="synonym">Mytilus polymorpha</name>
    <dbReference type="NCBI Taxonomy" id="45954"/>
    <lineage>
        <taxon>Eukaryota</taxon>
        <taxon>Metazoa</taxon>
        <taxon>Spiralia</taxon>
        <taxon>Lophotrochozoa</taxon>
        <taxon>Mollusca</taxon>
        <taxon>Bivalvia</taxon>
        <taxon>Autobranchia</taxon>
        <taxon>Heteroconchia</taxon>
        <taxon>Euheterodonta</taxon>
        <taxon>Imparidentia</taxon>
        <taxon>Neoheterodontei</taxon>
        <taxon>Myida</taxon>
        <taxon>Dreissenoidea</taxon>
        <taxon>Dreissenidae</taxon>
        <taxon>Dreissena</taxon>
    </lineage>
</organism>
<reference evidence="1" key="2">
    <citation type="submission" date="2020-11" db="EMBL/GenBank/DDBJ databases">
        <authorList>
            <person name="McCartney M.A."/>
            <person name="Auch B."/>
            <person name="Kono T."/>
            <person name="Mallez S."/>
            <person name="Becker A."/>
            <person name="Gohl D.M."/>
            <person name="Silverstein K.A.T."/>
            <person name="Koren S."/>
            <person name="Bechman K.B."/>
            <person name="Herman A."/>
            <person name="Abrahante J.E."/>
            <person name="Garbe J."/>
        </authorList>
    </citation>
    <scope>NUCLEOTIDE SEQUENCE</scope>
    <source>
        <strain evidence="1">Duluth1</strain>
        <tissue evidence="1">Whole animal</tissue>
    </source>
</reference>
<accession>A0A9D4EYA2</accession>
<sequence>MSITIQHQRKFAPIKGLVDAEQQSLLVDRFGTNGLLIRKPIRANGKDGDPQAVHEVLYKGEDSPYEMDGLQRDLDEGSLKFKVVYEINSEERLVQKDFSGPATRKDMLI</sequence>
<dbReference type="AlphaFoldDB" id="A0A9D4EYA2"/>
<evidence type="ECO:0000313" key="2">
    <source>
        <dbReference type="Proteomes" id="UP000828390"/>
    </source>
</evidence>
<proteinExistence type="predicted"/>
<comment type="caution">
    <text evidence="1">The sequence shown here is derived from an EMBL/GenBank/DDBJ whole genome shotgun (WGS) entry which is preliminary data.</text>
</comment>
<evidence type="ECO:0000313" key="1">
    <source>
        <dbReference type="EMBL" id="KAH3787919.1"/>
    </source>
</evidence>
<dbReference type="Proteomes" id="UP000828390">
    <property type="component" value="Unassembled WGS sequence"/>
</dbReference>
<protein>
    <submittedName>
        <fullName evidence="1">Uncharacterized protein</fullName>
    </submittedName>
</protein>
<dbReference type="EMBL" id="JAIWYP010000008">
    <property type="protein sequence ID" value="KAH3787919.1"/>
    <property type="molecule type" value="Genomic_DNA"/>
</dbReference>
<reference evidence="1" key="1">
    <citation type="journal article" date="2019" name="bioRxiv">
        <title>The Genome of the Zebra Mussel, Dreissena polymorpha: A Resource for Invasive Species Research.</title>
        <authorList>
            <person name="McCartney M.A."/>
            <person name="Auch B."/>
            <person name="Kono T."/>
            <person name="Mallez S."/>
            <person name="Zhang Y."/>
            <person name="Obille A."/>
            <person name="Becker A."/>
            <person name="Abrahante J.E."/>
            <person name="Garbe J."/>
            <person name="Badalamenti J.P."/>
            <person name="Herman A."/>
            <person name="Mangelson H."/>
            <person name="Liachko I."/>
            <person name="Sullivan S."/>
            <person name="Sone E.D."/>
            <person name="Koren S."/>
            <person name="Silverstein K.A.T."/>
            <person name="Beckman K.B."/>
            <person name="Gohl D.M."/>
        </authorList>
    </citation>
    <scope>NUCLEOTIDE SEQUENCE</scope>
    <source>
        <strain evidence="1">Duluth1</strain>
        <tissue evidence="1">Whole animal</tissue>
    </source>
</reference>
<name>A0A9D4EYA2_DREPO</name>
<gene>
    <name evidence="1" type="ORF">DPMN_166050</name>
</gene>
<keyword evidence="2" id="KW-1185">Reference proteome</keyword>